<dbReference type="Ensembl" id="ENSPKIT00000020353.1">
    <property type="protein sequence ID" value="ENSPKIP00000039349.1"/>
    <property type="gene ID" value="ENSPKIG00000016738.1"/>
</dbReference>
<accession>A0A3B3T982</accession>
<dbReference type="AlphaFoldDB" id="A0A3B3T982"/>
<keyword evidence="2" id="KW-1185">Reference proteome</keyword>
<name>A0A3B3T982_9TELE</name>
<reference evidence="1" key="2">
    <citation type="submission" date="2025-09" db="UniProtKB">
        <authorList>
            <consortium name="Ensembl"/>
        </authorList>
    </citation>
    <scope>IDENTIFICATION</scope>
</reference>
<dbReference type="GeneTree" id="ENSGT01110000270661"/>
<sequence>INLQSPPACSLLTRSKEGQVLHRTKRGWVWNQFFVIEEYTGPDPVLVGRSAFSILTDWLSLALDGHLWVVVVPPGFHVFH</sequence>
<proteinExistence type="predicted"/>
<evidence type="ECO:0000313" key="2">
    <source>
        <dbReference type="Proteomes" id="UP000261540"/>
    </source>
</evidence>
<dbReference type="Proteomes" id="UP000261540">
    <property type="component" value="Unplaced"/>
</dbReference>
<reference evidence="1" key="1">
    <citation type="submission" date="2025-08" db="UniProtKB">
        <authorList>
            <consortium name="Ensembl"/>
        </authorList>
    </citation>
    <scope>IDENTIFICATION</scope>
</reference>
<dbReference type="STRING" id="1676925.ENSPKIP00000039349"/>
<evidence type="ECO:0000313" key="1">
    <source>
        <dbReference type="Ensembl" id="ENSPKIP00000039349.1"/>
    </source>
</evidence>
<organism evidence="1 2">
    <name type="scientific">Paramormyrops kingsleyae</name>
    <dbReference type="NCBI Taxonomy" id="1676925"/>
    <lineage>
        <taxon>Eukaryota</taxon>
        <taxon>Metazoa</taxon>
        <taxon>Chordata</taxon>
        <taxon>Craniata</taxon>
        <taxon>Vertebrata</taxon>
        <taxon>Euteleostomi</taxon>
        <taxon>Actinopterygii</taxon>
        <taxon>Neopterygii</taxon>
        <taxon>Teleostei</taxon>
        <taxon>Osteoglossocephala</taxon>
        <taxon>Osteoglossomorpha</taxon>
        <taxon>Osteoglossiformes</taxon>
        <taxon>Mormyridae</taxon>
        <taxon>Paramormyrops</taxon>
    </lineage>
</organism>
<protein>
    <submittedName>
        <fullName evidence="1">Uncharacterized protein</fullName>
    </submittedName>
</protein>